<sequence length="473" mass="51607">MLMSATWSEREALAEQLVPLVGQLHRNNKVVTTVFGRSLVHKSVTDIIKVHRFARRIMGEEMPLEKTVEIVTALGALNLGVCNVDVAKLYQGFTESGSTDLDGYLREALAPAVDQHGSNDAETRDVVLYGFGRIGRLLARILLNRNDGTGLNLRAVVVRKKPGNDLVKRASLLRRDSVHGSFDGTITVDEENNVITANGVAIQFIYANSPEEIDYTAYGIHDALVVDNTGVWRDEEGLSQHLRSKGVGKVLLTAPGKGEMKNIVCGVNDQDIDPEDTIISAASCTTNAITPVIKVLNDEYGIVQGHVETVHSYTNDQNLIDNWHKGDRRGRSAALNMVITETGAAKAVAKALPVMKGKLTGNAIRVPTPDVSMAILNLQLENAPESAEQVNMFLKDISLNSAMRKQIDYVDSPDVVSTDLVGSRRAGVVDGLATIVNNNSLVLYVWYDNEFGYSCQVVRVMARMADISMLQLP</sequence>
<evidence type="ECO:0000256" key="4">
    <source>
        <dbReference type="RuleBase" id="RU361160"/>
    </source>
</evidence>
<name>A0AAX2SE59_KOCRH</name>
<evidence type="ECO:0000256" key="1">
    <source>
        <dbReference type="ARBA" id="ARBA00007406"/>
    </source>
</evidence>
<dbReference type="GO" id="GO:0050661">
    <property type="term" value="F:NADP binding"/>
    <property type="evidence" value="ECO:0007669"/>
    <property type="project" value="InterPro"/>
</dbReference>
<dbReference type="Gene3D" id="3.40.50.720">
    <property type="entry name" value="NAD(P)-binding Rossmann-like Domain"/>
    <property type="match status" value="1"/>
</dbReference>
<dbReference type="PROSITE" id="PS00071">
    <property type="entry name" value="GAPDH"/>
    <property type="match status" value="1"/>
</dbReference>
<dbReference type="GO" id="GO:0006006">
    <property type="term" value="P:glucose metabolic process"/>
    <property type="evidence" value="ECO:0007669"/>
    <property type="project" value="InterPro"/>
</dbReference>
<comment type="caution">
    <text evidence="6">The sequence shown here is derived from an EMBL/GenBank/DDBJ whole genome shotgun (WGS) entry which is preliminary data.</text>
</comment>
<dbReference type="InterPro" id="IPR020828">
    <property type="entry name" value="GlycerAld_3-P_DH_NAD(P)-bd"/>
</dbReference>
<gene>
    <name evidence="6" type="ORF">E4P33_07695</name>
</gene>
<dbReference type="InterPro" id="IPR036291">
    <property type="entry name" value="NAD(P)-bd_dom_sf"/>
</dbReference>
<dbReference type="SUPFAM" id="SSF55347">
    <property type="entry name" value="Glyceraldehyde-3-phosphate dehydrogenase-like, C-terminal domain"/>
    <property type="match status" value="1"/>
</dbReference>
<dbReference type="SUPFAM" id="SSF51735">
    <property type="entry name" value="NAD(P)-binding Rossmann-fold domains"/>
    <property type="match status" value="1"/>
</dbReference>
<dbReference type="SMART" id="SM00846">
    <property type="entry name" value="Gp_dh_N"/>
    <property type="match status" value="1"/>
</dbReference>
<keyword evidence="7" id="KW-1185">Reference proteome</keyword>
<protein>
    <recommendedName>
        <fullName evidence="4">Glyceraldehyde-3-phosphate dehydrogenase</fullName>
        <ecNumber evidence="4">1.2.1.-</ecNumber>
    </recommendedName>
</protein>
<dbReference type="PANTHER" id="PTHR43454:SF1">
    <property type="entry name" value="GLYCERALDEHYDE 3-PHOSPHATE DEHYDROGENASE NAD(P) BINDING DOMAIN-CONTAINING PROTEIN"/>
    <property type="match status" value="1"/>
</dbReference>
<dbReference type="EC" id="1.2.1.-" evidence="4"/>
<dbReference type="PRINTS" id="PR00078">
    <property type="entry name" value="G3PDHDRGNASE"/>
</dbReference>
<dbReference type="InterPro" id="IPR020829">
    <property type="entry name" value="GlycerAld_3-P_DH_cat"/>
</dbReference>
<dbReference type="EMBL" id="SPNK01000007">
    <property type="protein sequence ID" value="TFI00949.1"/>
    <property type="molecule type" value="Genomic_DNA"/>
</dbReference>
<dbReference type="AlphaFoldDB" id="A0AAX2SE59"/>
<accession>A0AAX2SE59</accession>
<reference evidence="6 7" key="1">
    <citation type="submission" date="2019-03" db="EMBL/GenBank/DDBJ databases">
        <title>Genome Sequencing and Assembly of Various Microbes Isolated from Alder Root Nodule.</title>
        <authorList>
            <person name="Swanson E."/>
            <person name="Sevigny J.L."/>
            <person name="Pesce C."/>
            <person name="Davis I."/>
            <person name="Kleiner V."/>
            <person name="Tisa L."/>
        </authorList>
    </citation>
    <scope>NUCLEOTIDE SEQUENCE [LARGE SCALE GENOMIC DNA]</scope>
    <source>
        <strain evidence="6 7">4R-31</strain>
    </source>
</reference>
<dbReference type="InterPro" id="IPR020830">
    <property type="entry name" value="GlycerAld_3-P_DH_AS"/>
</dbReference>
<dbReference type="InterPro" id="IPR006424">
    <property type="entry name" value="Glyceraldehyde-3-P_DH_1"/>
</dbReference>
<organism evidence="6 7">
    <name type="scientific">Kocuria rhizophila</name>
    <dbReference type="NCBI Taxonomy" id="72000"/>
    <lineage>
        <taxon>Bacteria</taxon>
        <taxon>Bacillati</taxon>
        <taxon>Actinomycetota</taxon>
        <taxon>Actinomycetes</taxon>
        <taxon>Micrococcales</taxon>
        <taxon>Micrococcaceae</taxon>
        <taxon>Kocuria</taxon>
    </lineage>
</organism>
<dbReference type="InterPro" id="IPR020831">
    <property type="entry name" value="GlycerAld/Erythrose_P_DH"/>
</dbReference>
<evidence type="ECO:0000256" key="3">
    <source>
        <dbReference type="RuleBase" id="RU000397"/>
    </source>
</evidence>
<dbReference type="Pfam" id="PF00044">
    <property type="entry name" value="Gp_dh_N"/>
    <property type="match status" value="1"/>
</dbReference>
<dbReference type="Pfam" id="PF02800">
    <property type="entry name" value="Gp_dh_C"/>
    <property type="match status" value="1"/>
</dbReference>
<dbReference type="Gene3D" id="3.30.360.10">
    <property type="entry name" value="Dihydrodipicolinate Reductase, domain 2"/>
    <property type="match status" value="1"/>
</dbReference>
<dbReference type="NCBIfam" id="NF006139">
    <property type="entry name" value="PRK08289.1"/>
    <property type="match status" value="1"/>
</dbReference>
<proteinExistence type="inferred from homology"/>
<evidence type="ECO:0000313" key="7">
    <source>
        <dbReference type="Proteomes" id="UP000298017"/>
    </source>
</evidence>
<evidence type="ECO:0000259" key="5">
    <source>
        <dbReference type="SMART" id="SM00846"/>
    </source>
</evidence>
<dbReference type="GO" id="GO:0004365">
    <property type="term" value="F:glyceraldehyde-3-phosphate dehydrogenase (NAD+) (phosphorylating) activity"/>
    <property type="evidence" value="ECO:0007669"/>
    <property type="project" value="UniProtKB-ARBA"/>
</dbReference>
<dbReference type="GO" id="GO:0051287">
    <property type="term" value="F:NAD binding"/>
    <property type="evidence" value="ECO:0007669"/>
    <property type="project" value="InterPro"/>
</dbReference>
<dbReference type="NCBIfam" id="TIGR01534">
    <property type="entry name" value="GAPDH-I"/>
    <property type="match status" value="1"/>
</dbReference>
<dbReference type="Proteomes" id="UP000298017">
    <property type="component" value="Unassembled WGS sequence"/>
</dbReference>
<dbReference type="PANTHER" id="PTHR43454">
    <property type="entry name" value="GLYCERALDEHYDE-3-PHOSPHATE DEHYDROGENASE"/>
    <property type="match status" value="1"/>
</dbReference>
<comment type="similarity">
    <text evidence="1 3">Belongs to the glyceraldehyde-3-phosphate dehydrogenase family.</text>
</comment>
<dbReference type="CDD" id="cd05214">
    <property type="entry name" value="GAPDH_I_N"/>
    <property type="match status" value="1"/>
</dbReference>
<evidence type="ECO:0000313" key="6">
    <source>
        <dbReference type="EMBL" id="TFI00949.1"/>
    </source>
</evidence>
<dbReference type="CDD" id="cd18126">
    <property type="entry name" value="GAPDH_I_C"/>
    <property type="match status" value="1"/>
</dbReference>
<evidence type="ECO:0000256" key="2">
    <source>
        <dbReference type="ARBA" id="ARBA00023002"/>
    </source>
</evidence>
<feature type="domain" description="Glyceraldehyde 3-phosphate dehydrogenase NAD(P) binding" evidence="5">
    <location>
        <begin position="124"/>
        <end position="284"/>
    </location>
</feature>
<keyword evidence="2 4" id="KW-0560">Oxidoreductase</keyword>